<dbReference type="GeneID" id="19166523"/>
<protein>
    <recommendedName>
        <fullName evidence="10">FAD-binding FR-type domain-containing protein</fullName>
    </recommendedName>
</protein>
<dbReference type="InterPro" id="IPR051410">
    <property type="entry name" value="Ferric/Cupric_Reductase"/>
</dbReference>
<keyword evidence="5 9" id="KW-1133">Transmembrane helix</keyword>
<feature type="transmembrane region" description="Helical" evidence="9">
    <location>
        <begin position="218"/>
        <end position="234"/>
    </location>
</feature>
<keyword evidence="12" id="KW-1185">Reference proteome</keyword>
<dbReference type="SFLD" id="SFLDG01168">
    <property type="entry name" value="Ferric_reductase_subgroup_(FRE"/>
    <property type="match status" value="1"/>
</dbReference>
<dbReference type="GO" id="GO:0006826">
    <property type="term" value="P:iron ion transport"/>
    <property type="evidence" value="ECO:0007669"/>
    <property type="project" value="TreeGrafter"/>
</dbReference>
<dbReference type="CDD" id="cd06186">
    <property type="entry name" value="NOX_Duox_like_FAD_NADP"/>
    <property type="match status" value="1"/>
</dbReference>
<feature type="transmembrane region" description="Helical" evidence="9">
    <location>
        <begin position="136"/>
        <end position="158"/>
    </location>
</feature>
<organism evidence="11 12">
    <name type="scientific">Capronia epimyces CBS 606.96</name>
    <dbReference type="NCBI Taxonomy" id="1182542"/>
    <lineage>
        <taxon>Eukaryota</taxon>
        <taxon>Fungi</taxon>
        <taxon>Dikarya</taxon>
        <taxon>Ascomycota</taxon>
        <taxon>Pezizomycotina</taxon>
        <taxon>Eurotiomycetes</taxon>
        <taxon>Chaetothyriomycetidae</taxon>
        <taxon>Chaetothyriales</taxon>
        <taxon>Herpotrichiellaceae</taxon>
        <taxon>Capronia</taxon>
    </lineage>
</organism>
<dbReference type="PANTHER" id="PTHR32361">
    <property type="entry name" value="FERRIC/CUPRIC REDUCTASE TRANSMEMBRANE COMPONENT"/>
    <property type="match status" value="1"/>
</dbReference>
<evidence type="ECO:0000256" key="1">
    <source>
        <dbReference type="ARBA" id="ARBA00004141"/>
    </source>
</evidence>
<name>W9YJA0_9EURO</name>
<dbReference type="EMBL" id="AMGY01000002">
    <property type="protein sequence ID" value="EXJ89326.1"/>
    <property type="molecule type" value="Genomic_DNA"/>
</dbReference>
<comment type="caution">
    <text evidence="11">The sequence shown here is derived from an EMBL/GenBank/DDBJ whole genome shotgun (WGS) entry which is preliminary data.</text>
</comment>
<dbReference type="AlphaFoldDB" id="W9YJA0"/>
<dbReference type="GO" id="GO:0006879">
    <property type="term" value="P:intracellular iron ion homeostasis"/>
    <property type="evidence" value="ECO:0007669"/>
    <property type="project" value="TreeGrafter"/>
</dbReference>
<reference evidence="11 12" key="1">
    <citation type="submission" date="2013-03" db="EMBL/GenBank/DDBJ databases">
        <title>The Genome Sequence of Capronia epimyces CBS 606.96.</title>
        <authorList>
            <consortium name="The Broad Institute Genomics Platform"/>
            <person name="Cuomo C."/>
            <person name="de Hoog S."/>
            <person name="Gorbushina A."/>
            <person name="Walker B."/>
            <person name="Young S.K."/>
            <person name="Zeng Q."/>
            <person name="Gargeya S."/>
            <person name="Fitzgerald M."/>
            <person name="Haas B."/>
            <person name="Abouelleil A."/>
            <person name="Allen A.W."/>
            <person name="Alvarado L."/>
            <person name="Arachchi H.M."/>
            <person name="Berlin A.M."/>
            <person name="Chapman S.B."/>
            <person name="Gainer-Dewar J."/>
            <person name="Goldberg J."/>
            <person name="Griggs A."/>
            <person name="Gujja S."/>
            <person name="Hansen M."/>
            <person name="Howarth C."/>
            <person name="Imamovic A."/>
            <person name="Ireland A."/>
            <person name="Larimer J."/>
            <person name="McCowan C."/>
            <person name="Murphy C."/>
            <person name="Pearson M."/>
            <person name="Poon T.W."/>
            <person name="Priest M."/>
            <person name="Roberts A."/>
            <person name="Saif S."/>
            <person name="Shea T."/>
            <person name="Sisk P."/>
            <person name="Sykes S."/>
            <person name="Wortman J."/>
            <person name="Nusbaum C."/>
            <person name="Birren B."/>
        </authorList>
    </citation>
    <scope>NUCLEOTIDE SEQUENCE [LARGE SCALE GENOMIC DNA]</scope>
    <source>
        <strain evidence="11 12">CBS 606.96</strain>
    </source>
</reference>
<keyword evidence="3" id="KW-0813">Transport</keyword>
<proteinExistence type="inferred from homology"/>
<evidence type="ECO:0000259" key="10">
    <source>
        <dbReference type="PROSITE" id="PS51384"/>
    </source>
</evidence>
<dbReference type="SFLD" id="SFLDS00052">
    <property type="entry name" value="Ferric_Reductase_Domain"/>
    <property type="match status" value="1"/>
</dbReference>
<dbReference type="Proteomes" id="UP000019478">
    <property type="component" value="Unassembled WGS sequence"/>
</dbReference>
<evidence type="ECO:0000313" key="11">
    <source>
        <dbReference type="EMBL" id="EXJ89326.1"/>
    </source>
</evidence>
<evidence type="ECO:0000256" key="6">
    <source>
        <dbReference type="ARBA" id="ARBA00023002"/>
    </source>
</evidence>
<dbReference type="SUPFAM" id="SSF52343">
    <property type="entry name" value="Ferredoxin reductase-like, C-terminal NADP-linked domain"/>
    <property type="match status" value="1"/>
</dbReference>
<comment type="subcellular location">
    <subcellularLocation>
        <location evidence="1">Membrane</location>
        <topology evidence="1">Multi-pass membrane protein</topology>
    </subcellularLocation>
</comment>
<evidence type="ECO:0000256" key="3">
    <source>
        <dbReference type="ARBA" id="ARBA00022448"/>
    </source>
</evidence>
<dbReference type="RefSeq" id="XP_007730723.1">
    <property type="nucleotide sequence ID" value="XM_007732533.1"/>
</dbReference>
<dbReference type="GO" id="GO:0005886">
    <property type="term" value="C:plasma membrane"/>
    <property type="evidence" value="ECO:0007669"/>
    <property type="project" value="TreeGrafter"/>
</dbReference>
<evidence type="ECO:0000313" key="12">
    <source>
        <dbReference type="Proteomes" id="UP000019478"/>
    </source>
</evidence>
<feature type="transmembrane region" description="Helical" evidence="9">
    <location>
        <begin position="246"/>
        <end position="266"/>
    </location>
</feature>
<dbReference type="GO" id="GO:0000293">
    <property type="term" value="F:ferric-chelate reductase activity"/>
    <property type="evidence" value="ECO:0007669"/>
    <property type="project" value="TreeGrafter"/>
</dbReference>
<evidence type="ECO:0000256" key="5">
    <source>
        <dbReference type="ARBA" id="ARBA00022989"/>
    </source>
</evidence>
<dbReference type="Pfam" id="PF08030">
    <property type="entry name" value="NAD_binding_6"/>
    <property type="match status" value="1"/>
</dbReference>
<comment type="similarity">
    <text evidence="2">Belongs to the ferric reductase (FRE) family.</text>
</comment>
<evidence type="ECO:0000256" key="2">
    <source>
        <dbReference type="ARBA" id="ARBA00006278"/>
    </source>
</evidence>
<dbReference type="eggNOG" id="KOG0039">
    <property type="taxonomic scope" value="Eukaryota"/>
</dbReference>
<dbReference type="InterPro" id="IPR039261">
    <property type="entry name" value="FNR_nucleotide-bd"/>
</dbReference>
<dbReference type="Pfam" id="PF01794">
    <property type="entry name" value="Ferric_reduct"/>
    <property type="match status" value="1"/>
</dbReference>
<evidence type="ECO:0000256" key="7">
    <source>
        <dbReference type="ARBA" id="ARBA00023065"/>
    </source>
</evidence>
<dbReference type="STRING" id="1182542.W9YJA0"/>
<evidence type="ECO:0000256" key="8">
    <source>
        <dbReference type="ARBA" id="ARBA00023136"/>
    </source>
</evidence>
<feature type="transmembrane region" description="Helical" evidence="9">
    <location>
        <begin position="104"/>
        <end position="124"/>
    </location>
</feature>
<feature type="domain" description="FAD-binding FR-type" evidence="10">
    <location>
        <begin position="277"/>
        <end position="439"/>
    </location>
</feature>
<evidence type="ECO:0000256" key="4">
    <source>
        <dbReference type="ARBA" id="ARBA00022692"/>
    </source>
</evidence>
<dbReference type="GO" id="GO:0015677">
    <property type="term" value="P:copper ion import"/>
    <property type="evidence" value="ECO:0007669"/>
    <property type="project" value="TreeGrafter"/>
</dbReference>
<dbReference type="HOGENOM" id="CLU_010365_3_1_1"/>
<dbReference type="InterPro" id="IPR013121">
    <property type="entry name" value="Fe_red_NAD-bd_6"/>
</dbReference>
<feature type="transmembrane region" description="Helical" evidence="9">
    <location>
        <begin position="272"/>
        <end position="288"/>
    </location>
</feature>
<dbReference type="InterPro" id="IPR017927">
    <property type="entry name" value="FAD-bd_FR_type"/>
</dbReference>
<feature type="transmembrane region" description="Helical" evidence="9">
    <location>
        <begin position="20"/>
        <end position="38"/>
    </location>
</feature>
<dbReference type="Gene3D" id="3.40.50.80">
    <property type="entry name" value="Nucleotide-binding domain of ferredoxin-NADP reductase (FNR) module"/>
    <property type="match status" value="1"/>
</dbReference>
<sequence length="593" mass="65437">MTSPATKKYLDGLNKSLPHNYLYAMAGLVLTIYVLHSLGRLKRHVRHLASLNGQSGAHRLFASTSPSIAWLKGHVLYAPMFKYRRATETRIGSRISLGSLPTRLQGLFLFFLVAFNVMACVWQVPWSSPELQVLPILRNRTGTLATANLIPICVLATIKNPLINALEISYDSFNLVHRWMGRLSILQGLAHTLCWMIAKVQKGGWTTVTASFTHSSFIYTGLIATVGFTVIGLQSPKMFRSLAYEFFLHSHIILVAMAFAGLWIHLKQLPQQAMLLAAILIWVVSRLWRLATTIYRSCGHGGSKAVVVALPSGAVKIQLFCARPWKVKNGQTLYLSIPSVGLWTAHPFSVAWGDTGSGLTGGDVDSVESNHGGLADDKIPIFAVREVGHTKETDGTIHLIVKRQTGFTRKLFEKAQEQRFSRVTLNAYIEGPYGHEKSMASFGTVLLFASGVGITHQMLYVKELVQGFADGTVATQQITLVWVVPDAECLEWVRAWMSEILGMEKRREVLKVFLYITRSSPVRGDFRSSANVRICRGRPNVADIILAEARERTGAMAVSVCASGSLSDHVRQATRLAIGQGVNASFAEEGFGW</sequence>
<gene>
    <name evidence="11" type="ORF">A1O3_02393</name>
</gene>
<keyword evidence="6" id="KW-0560">Oxidoreductase</keyword>
<keyword evidence="4 9" id="KW-0812">Transmembrane</keyword>
<dbReference type="InterPro" id="IPR013130">
    <property type="entry name" value="Fe3_Rdtase_TM_dom"/>
</dbReference>
<accession>W9YJA0</accession>
<evidence type="ECO:0000256" key="9">
    <source>
        <dbReference type="SAM" id="Phobius"/>
    </source>
</evidence>
<dbReference type="PROSITE" id="PS51384">
    <property type="entry name" value="FAD_FR"/>
    <property type="match status" value="1"/>
</dbReference>
<keyword evidence="8 9" id="KW-0472">Membrane</keyword>
<dbReference type="PANTHER" id="PTHR32361:SF24">
    <property type="entry name" value="REDUCTASE, PUTATIVE (AFU_ORTHOLOGUE AFUA_3G10820)-RELATED"/>
    <property type="match status" value="1"/>
</dbReference>
<keyword evidence="7" id="KW-0406">Ion transport</keyword>
<dbReference type="OrthoDB" id="4494341at2759"/>